<evidence type="ECO:0000256" key="1">
    <source>
        <dbReference type="SAM" id="MobiDB-lite"/>
    </source>
</evidence>
<feature type="compositionally biased region" description="Basic and acidic residues" evidence="1">
    <location>
        <begin position="191"/>
        <end position="209"/>
    </location>
</feature>
<feature type="region of interest" description="Disordered" evidence="1">
    <location>
        <begin position="58"/>
        <end position="111"/>
    </location>
</feature>
<feature type="compositionally biased region" description="Low complexity" evidence="1">
    <location>
        <begin position="82"/>
        <end position="111"/>
    </location>
</feature>
<feature type="chain" id="PRO_5022868038" description="Outer membrane beta-barrel protein" evidence="2">
    <location>
        <begin position="18"/>
        <end position="777"/>
    </location>
</feature>
<keyword evidence="2" id="KW-0732">Signal</keyword>
<dbReference type="RefSeq" id="WP_147043797.1">
    <property type="nucleotide sequence ID" value="NZ_BAABIR010000001.1"/>
</dbReference>
<dbReference type="AlphaFoldDB" id="A0A5C6TV74"/>
<dbReference type="EMBL" id="VOQQ01000001">
    <property type="protein sequence ID" value="TXC64374.1"/>
    <property type="molecule type" value="Genomic_DNA"/>
</dbReference>
<protein>
    <recommendedName>
        <fullName evidence="5">Outer membrane beta-barrel protein</fullName>
    </recommendedName>
</protein>
<evidence type="ECO:0000313" key="3">
    <source>
        <dbReference type="EMBL" id="TXC64374.1"/>
    </source>
</evidence>
<evidence type="ECO:0008006" key="5">
    <source>
        <dbReference type="Google" id="ProtNLM"/>
    </source>
</evidence>
<feature type="signal peptide" evidence="2">
    <location>
        <begin position="1"/>
        <end position="17"/>
    </location>
</feature>
<dbReference type="Proteomes" id="UP000321249">
    <property type="component" value="Unassembled WGS sequence"/>
</dbReference>
<name>A0A5C6TV74_9SPHN</name>
<proteinExistence type="predicted"/>
<dbReference type="OrthoDB" id="244259at2"/>
<evidence type="ECO:0000313" key="4">
    <source>
        <dbReference type="Proteomes" id="UP000321249"/>
    </source>
</evidence>
<reference evidence="3 4" key="1">
    <citation type="journal article" date="2015" name="J. Microbiol.">
        <title>Sphingosinicella ginsenosidimutans sp. nov., with ginsenoside converting activity.</title>
        <authorList>
            <person name="Kim J.K."/>
            <person name="Kang M.S."/>
            <person name="Park S.C."/>
            <person name="Kim K.M."/>
            <person name="Choi K."/>
            <person name="Yoon M.H."/>
            <person name="Im W.T."/>
        </authorList>
    </citation>
    <scope>NUCLEOTIDE SEQUENCE [LARGE SCALE GENOMIC DNA]</scope>
    <source>
        <strain evidence="3 4">BS-11</strain>
    </source>
</reference>
<sequence>MSAVAAFSLLLSSTGSAALTVSGAGVATADPAALALAALFTPGVTEGAAAPDGIAAEGTSALVDPAPDASQSAGPASDPSVEAGAGEAEGESSQLALPLDDPAPQAAAPASAGPVQLALALDDPAPAAPQQAETPAVQGEWAPASDSAPDAQSGSSATTDAPPSAAAPAQPGPPVNERAAPPPTPVEQELIDGRRRPDEHRQLPDEVRQENPGAIRSPPPQAFPADHVPIPDRWRLIQSLGVVTENWRDPYNQNTLKGDRPICLPTDEEQERRRQAGIARCATPRFLGLHGHDWFFNLTGISDTVVEPRSFPIPVGIQTSQEPGQNDLFGRDNSLAAVQTFIFSAALIKGSTAYRPPDVEWRLTLAAQANYVDVPERRVLDVRPSQGSNRFDYFLGVQEAFLDYHLGNTSYRYDFYSIRVGIQEWQEDFRGFLFNDSQLGIRLFGNRDNNRVQFNIAAFWRLEKDTNSGLNDVTQRPRDDWVLTANLYRQEFPFINTTSEVSVTWNINREQGQVHVDDNGFPVRPSLIGNLRARSYDAVYLGYGIDGHYGRLNFTGQLYGLFGQDRNNAFTGRPARISAFFGALEPSYDMNWIRIRGSALYASGDSNPFDNVQHGFDAIFENPIFAGADTSYWIRQTVPFIGGARAVSLNGRNGILNSLRSSKEEGQSNFVNPGTVLLGGGADFDILPQLRVSTNVNHLWFQNTTVLERLRQQCCIRRDIGWDVSASAIYRPFVTQNIVLRLSGALLQPGDGFRDIFTNEPRDHRYYSILFNAILTY</sequence>
<feature type="region of interest" description="Disordered" evidence="1">
    <location>
        <begin position="125"/>
        <end position="222"/>
    </location>
</feature>
<evidence type="ECO:0000256" key="2">
    <source>
        <dbReference type="SAM" id="SignalP"/>
    </source>
</evidence>
<gene>
    <name evidence="3" type="ORF">FRZ32_12355</name>
</gene>
<organism evidence="3 4">
    <name type="scientific">Allosphingosinicella ginsenosidimutans</name>
    <dbReference type="NCBI Taxonomy" id="1176539"/>
    <lineage>
        <taxon>Bacteria</taxon>
        <taxon>Pseudomonadati</taxon>
        <taxon>Pseudomonadota</taxon>
        <taxon>Alphaproteobacteria</taxon>
        <taxon>Sphingomonadales</taxon>
        <taxon>Sphingomonadaceae</taxon>
        <taxon>Allosphingosinicella</taxon>
    </lineage>
</organism>
<feature type="compositionally biased region" description="Low complexity" evidence="1">
    <location>
        <begin position="142"/>
        <end position="169"/>
    </location>
</feature>
<accession>A0A5C6TV74</accession>
<feature type="compositionally biased region" description="Pro residues" evidence="1">
    <location>
        <begin position="170"/>
        <end position="185"/>
    </location>
</feature>
<keyword evidence="4" id="KW-1185">Reference proteome</keyword>
<comment type="caution">
    <text evidence="3">The sequence shown here is derived from an EMBL/GenBank/DDBJ whole genome shotgun (WGS) entry which is preliminary data.</text>
</comment>